<keyword evidence="3" id="KW-1185">Reference proteome</keyword>
<evidence type="ECO:0000313" key="3">
    <source>
        <dbReference type="Proteomes" id="UP001150925"/>
    </source>
</evidence>
<dbReference type="EMBL" id="JANBPY010001385">
    <property type="protein sequence ID" value="KAJ1960261.1"/>
    <property type="molecule type" value="Genomic_DNA"/>
</dbReference>
<dbReference type="PANTHER" id="PTHR13847:SF260">
    <property type="entry name" value="FAD DEPENDENT OXIDOREDUCTASE DOMAIN-CONTAINING PROTEIN"/>
    <property type="match status" value="1"/>
</dbReference>
<organism evidence="2 3">
    <name type="scientific">Dispira parvispora</name>
    <dbReference type="NCBI Taxonomy" id="1520584"/>
    <lineage>
        <taxon>Eukaryota</taxon>
        <taxon>Fungi</taxon>
        <taxon>Fungi incertae sedis</taxon>
        <taxon>Zoopagomycota</taxon>
        <taxon>Kickxellomycotina</taxon>
        <taxon>Dimargaritomycetes</taxon>
        <taxon>Dimargaritales</taxon>
        <taxon>Dimargaritaceae</taxon>
        <taxon>Dispira</taxon>
    </lineage>
</organism>
<dbReference type="Gene3D" id="3.30.9.10">
    <property type="entry name" value="D-Amino Acid Oxidase, subunit A, domain 2"/>
    <property type="match status" value="1"/>
</dbReference>
<feature type="domain" description="FAD dependent oxidoreductase" evidence="1">
    <location>
        <begin position="35"/>
        <end position="419"/>
    </location>
</feature>
<comment type="caution">
    <text evidence="2">The sequence shown here is derived from an EMBL/GenBank/DDBJ whole genome shotgun (WGS) entry which is preliminary data.</text>
</comment>
<evidence type="ECO:0000313" key="2">
    <source>
        <dbReference type="EMBL" id="KAJ1960261.1"/>
    </source>
</evidence>
<evidence type="ECO:0000259" key="1">
    <source>
        <dbReference type="Pfam" id="PF01266"/>
    </source>
</evidence>
<dbReference type="Pfam" id="PF01266">
    <property type="entry name" value="DAO"/>
    <property type="match status" value="1"/>
</dbReference>
<dbReference type="SUPFAM" id="SSF51905">
    <property type="entry name" value="FAD/NAD(P)-binding domain"/>
    <property type="match status" value="1"/>
</dbReference>
<dbReference type="OrthoDB" id="429143at2759"/>
<dbReference type="GO" id="GO:0005737">
    <property type="term" value="C:cytoplasm"/>
    <property type="evidence" value="ECO:0007669"/>
    <property type="project" value="TreeGrafter"/>
</dbReference>
<name>A0A9W8AQ45_9FUNG</name>
<sequence>MDPGIPHPNPSRPFWLENNPLKTHRSTPYLPQKVDVVVIGSGIAGASTAYHLLDQASKANLPLEVLVLEAREACSGATGRNGGHIIPMHCRYWNERCQTDGQETTVALTRFEHRTMTQIIDFVEKHGIDCELRPNGCVLTAKTTREWQDLQKDLWAMRDAGITLHAEVWDQRECQRQFNSSMFVGGIKIPGCQLWPAKLVWAILKLALAKGLNLQTYTPVTSVTPVSSFDPTWLVHTPRGNIRAHHIVHCTNAWMGHLVPELAPYLRPIRAQVIATRPIRTPLFWPFGMSFNHGFDYVMQRPDRMVVFGGMRYLTSTMETNTADDSVTISTVNQGLKHVLNTLTRNTLTEANDGLNLKNQSQLEVTRTWSGIMGFSLDSLPWVGPLDGFSAPLVNQYVCGGFSGDGMPRAFQCAQLVSRMVLNQYLPTTVQLPTDDLLPAFLPSARKNRRGVTWNIIQNDKRALASLGITVPSTSL</sequence>
<accession>A0A9W8AQ45</accession>
<reference evidence="2" key="1">
    <citation type="submission" date="2022-07" db="EMBL/GenBank/DDBJ databases">
        <title>Phylogenomic reconstructions and comparative analyses of Kickxellomycotina fungi.</title>
        <authorList>
            <person name="Reynolds N.K."/>
            <person name="Stajich J.E."/>
            <person name="Barry K."/>
            <person name="Grigoriev I.V."/>
            <person name="Crous P."/>
            <person name="Smith M.E."/>
        </authorList>
    </citation>
    <scope>NUCLEOTIDE SEQUENCE</scope>
    <source>
        <strain evidence="2">RSA 1196</strain>
    </source>
</reference>
<proteinExistence type="predicted"/>
<dbReference type="Gene3D" id="3.50.50.60">
    <property type="entry name" value="FAD/NAD(P)-binding domain"/>
    <property type="match status" value="1"/>
</dbReference>
<gene>
    <name evidence="2" type="ORF">IWQ62_004296</name>
</gene>
<protein>
    <recommendedName>
        <fullName evidence="1">FAD dependent oxidoreductase domain-containing protein</fullName>
    </recommendedName>
</protein>
<dbReference type="Proteomes" id="UP001150925">
    <property type="component" value="Unassembled WGS sequence"/>
</dbReference>
<dbReference type="InterPro" id="IPR006076">
    <property type="entry name" value="FAD-dep_OxRdtase"/>
</dbReference>
<dbReference type="AlphaFoldDB" id="A0A9W8AQ45"/>
<dbReference type="PANTHER" id="PTHR13847">
    <property type="entry name" value="SARCOSINE DEHYDROGENASE-RELATED"/>
    <property type="match status" value="1"/>
</dbReference>
<dbReference type="InterPro" id="IPR036188">
    <property type="entry name" value="FAD/NAD-bd_sf"/>
</dbReference>